<dbReference type="KEGG" id="fsa:C5Q98_06950"/>
<gene>
    <name evidence="2" type="ORF">C5Q98_06950</name>
</gene>
<sequence length="71" mass="8003">MLANNLLILLTIGIKILTNISNVSMTGESVHFLVVAVLLILIAIVVFLLKRVIDKRNESKYDETDTFDEEK</sequence>
<proteinExistence type="predicted"/>
<evidence type="ECO:0000313" key="2">
    <source>
        <dbReference type="EMBL" id="AVM42963.1"/>
    </source>
</evidence>
<dbReference type="EMBL" id="CP027226">
    <property type="protein sequence ID" value="AVM42963.1"/>
    <property type="molecule type" value="Genomic_DNA"/>
</dbReference>
<dbReference type="AlphaFoldDB" id="A0A2S0KPL2"/>
<dbReference type="Proteomes" id="UP000237947">
    <property type="component" value="Chromosome"/>
</dbReference>
<evidence type="ECO:0000256" key="1">
    <source>
        <dbReference type="SAM" id="Phobius"/>
    </source>
</evidence>
<evidence type="ECO:0000313" key="3">
    <source>
        <dbReference type="Proteomes" id="UP000237947"/>
    </source>
</evidence>
<organism evidence="2 3">
    <name type="scientific">Fastidiosipila sanguinis</name>
    <dbReference type="NCBI Taxonomy" id="236753"/>
    <lineage>
        <taxon>Bacteria</taxon>
        <taxon>Bacillati</taxon>
        <taxon>Bacillota</taxon>
        <taxon>Clostridia</taxon>
        <taxon>Eubacteriales</taxon>
        <taxon>Oscillospiraceae</taxon>
        <taxon>Fastidiosipila</taxon>
    </lineage>
</organism>
<keyword evidence="1" id="KW-0812">Transmembrane</keyword>
<keyword evidence="3" id="KW-1185">Reference proteome</keyword>
<accession>A0A2S0KPL2</accession>
<keyword evidence="1" id="KW-1133">Transmembrane helix</keyword>
<feature type="transmembrane region" description="Helical" evidence="1">
    <location>
        <begin position="29"/>
        <end position="49"/>
    </location>
</feature>
<keyword evidence="1" id="KW-0472">Membrane</keyword>
<protein>
    <submittedName>
        <fullName evidence="2">Uncharacterized protein</fullName>
    </submittedName>
</protein>
<reference evidence="3" key="1">
    <citation type="submission" date="2018-02" db="EMBL/GenBank/DDBJ databases">
        <authorList>
            <person name="Holder M.E."/>
            <person name="Ajami N.J."/>
            <person name="Petrosino J.F."/>
        </authorList>
    </citation>
    <scope>NUCLEOTIDE SEQUENCE [LARGE SCALE GENOMIC DNA]</scope>
    <source>
        <strain evidence="3">CCUG 47711</strain>
    </source>
</reference>
<dbReference type="RefSeq" id="WP_106012911.1">
    <property type="nucleotide sequence ID" value="NZ_CP027226.1"/>
</dbReference>
<name>A0A2S0KPL2_9FIRM</name>